<feature type="domain" description="4Fe-4S ferredoxin-type" evidence="1">
    <location>
        <begin position="59"/>
        <end position="84"/>
    </location>
</feature>
<dbReference type="InterPro" id="IPR027417">
    <property type="entry name" value="P-loop_NTPase"/>
</dbReference>
<dbReference type="PROSITE" id="PS51379">
    <property type="entry name" value="4FE4S_FER_2"/>
    <property type="match status" value="2"/>
</dbReference>
<dbReference type="InterPro" id="IPR002586">
    <property type="entry name" value="CobQ/CobB/MinD/ParA_Nub-bd_dom"/>
</dbReference>
<dbReference type="GO" id="GO:0016491">
    <property type="term" value="F:oxidoreductase activity"/>
    <property type="evidence" value="ECO:0007669"/>
    <property type="project" value="UniProtKB-ARBA"/>
</dbReference>
<reference evidence="2" key="1">
    <citation type="journal article" date="2020" name="MBio">
        <title>'Candidatus Ethanoperedens,' a Thermophilic Genus of Archaea Mediating the Anaerobic Oxidation of Ethane.</title>
        <authorList>
            <person name="Hahn C.J."/>
            <person name="Laso-Perez R."/>
            <person name="Vulcano F."/>
            <person name="Vaziourakis K.M."/>
            <person name="Stokke R."/>
            <person name="Steen I.H."/>
            <person name="Teske A."/>
            <person name="Boetius A."/>
            <person name="Liebeke M."/>
            <person name="Amann R."/>
            <person name="Knittel K."/>
            <person name="Wegener G."/>
        </authorList>
    </citation>
    <scope>NUCLEOTIDE SEQUENCE</scope>
    <source>
        <strain evidence="2">GoM-Arc1-LC-WB58</strain>
    </source>
</reference>
<dbReference type="AlphaFoldDB" id="A0A848D8S9"/>
<name>A0A848D8S9_9EURY</name>
<dbReference type="Gene3D" id="3.40.50.300">
    <property type="entry name" value="P-loop containing nucleotide triphosphate hydrolases"/>
    <property type="match status" value="1"/>
</dbReference>
<feature type="domain" description="4Fe-4S ferredoxin-type" evidence="1">
    <location>
        <begin position="88"/>
        <end position="117"/>
    </location>
</feature>
<protein>
    <submittedName>
        <fullName evidence="2">(4Fe-4S)-binding protein</fullName>
    </submittedName>
</protein>
<dbReference type="PANTHER" id="PTHR43534:SF1">
    <property type="entry name" value="4FE-4S CLUSTER CONTAINING PARA FAMILY ATPASE PROTEIN"/>
    <property type="match status" value="1"/>
</dbReference>
<dbReference type="SUPFAM" id="SSF52540">
    <property type="entry name" value="P-loop containing nucleoside triphosphate hydrolases"/>
    <property type="match status" value="1"/>
</dbReference>
<sequence>MKQITIISGKGGTGKTTLVASFAALAKNVVIADCDVDAPDLHLLLHPEIVKREDFKGSKVAAMDKTKCIECGRCEEACRFNAISDTESGYAVNPARCEGCGVCVFVCEQEAIRLKERVSGHAFISKTKYGTMAHAQLNIAEEASGKLVTVVRNNAQRVAEEEESNFILIDGSPGIGCPVIASLTGVALAFVVTEPTMSGLHDLERILDVTRHFGIATVVCINKYDINKENSRKITEFCQERGVAIVRNIPYDSVVTDAMVAGIPVVEFSDGAVSDAIREIWVSIMSTIPMVPMD</sequence>
<dbReference type="CDD" id="cd03110">
    <property type="entry name" value="SIMIBI_bact_arch"/>
    <property type="match status" value="1"/>
</dbReference>
<dbReference type="Pfam" id="PF01656">
    <property type="entry name" value="CbiA"/>
    <property type="match status" value="1"/>
</dbReference>
<proteinExistence type="predicted"/>
<dbReference type="PROSITE" id="PS00198">
    <property type="entry name" value="4FE4S_FER_1"/>
    <property type="match status" value="1"/>
</dbReference>
<dbReference type="EMBL" id="WNEG01000037">
    <property type="protein sequence ID" value="NMG82966.1"/>
    <property type="molecule type" value="Genomic_DNA"/>
</dbReference>
<dbReference type="Proteomes" id="UP000606580">
    <property type="component" value="Unassembled WGS sequence"/>
</dbReference>
<evidence type="ECO:0000313" key="3">
    <source>
        <dbReference type="Proteomes" id="UP000606580"/>
    </source>
</evidence>
<accession>A0A848D8S9</accession>
<dbReference type="InterPro" id="IPR017900">
    <property type="entry name" value="4Fe4S_Fe_S_CS"/>
</dbReference>
<organism evidence="2 3">
    <name type="scientific">Candidatus Ethanoperedens thermophilum</name>
    <dbReference type="NCBI Taxonomy" id="2766897"/>
    <lineage>
        <taxon>Archaea</taxon>
        <taxon>Methanobacteriati</taxon>
        <taxon>Methanobacteriota</taxon>
        <taxon>Stenosarchaea group</taxon>
        <taxon>Methanomicrobia</taxon>
        <taxon>Methanosarcinales</taxon>
        <taxon>Methanosarcinales incertae sedis</taxon>
        <taxon>GOM Arc I cluster</taxon>
        <taxon>Candidatus Ethanoperedens</taxon>
    </lineage>
</organism>
<dbReference type="Gene3D" id="3.30.70.20">
    <property type="match status" value="1"/>
</dbReference>
<dbReference type="Pfam" id="PF00037">
    <property type="entry name" value="Fer4"/>
    <property type="match status" value="2"/>
</dbReference>
<dbReference type="SUPFAM" id="SSF46548">
    <property type="entry name" value="alpha-helical ferredoxin"/>
    <property type="match status" value="1"/>
</dbReference>
<evidence type="ECO:0000259" key="1">
    <source>
        <dbReference type="PROSITE" id="PS51379"/>
    </source>
</evidence>
<comment type="caution">
    <text evidence="2">The sequence shown here is derived from an EMBL/GenBank/DDBJ whole genome shotgun (WGS) entry which is preliminary data.</text>
</comment>
<gene>
    <name evidence="2" type="ORF">GIS02_02015</name>
</gene>
<evidence type="ECO:0000313" key="2">
    <source>
        <dbReference type="EMBL" id="NMG82966.1"/>
    </source>
</evidence>
<dbReference type="InterPro" id="IPR017896">
    <property type="entry name" value="4Fe4S_Fe-S-bd"/>
</dbReference>
<dbReference type="PANTHER" id="PTHR43534">
    <property type="entry name" value="MIND SUPERFAMILY P-LOOP ATPASE CONTAINING AN INSERTED FERREDOXIN DOMAIN"/>
    <property type="match status" value="1"/>
</dbReference>